<accession>A0A1C2D957</accession>
<dbReference type="Proteomes" id="UP000095143">
    <property type="component" value="Unassembled WGS sequence"/>
</dbReference>
<dbReference type="InterPro" id="IPR007332">
    <property type="entry name" value="DUF411"/>
</dbReference>
<dbReference type="SUPFAM" id="SSF52833">
    <property type="entry name" value="Thioredoxin-like"/>
    <property type="match status" value="1"/>
</dbReference>
<evidence type="ECO:0000313" key="2">
    <source>
        <dbReference type="EMBL" id="OCX11268.1"/>
    </source>
</evidence>
<organism evidence="2 3">
    <name type="scientific">Pseudomonas graminis</name>
    <dbReference type="NCBI Taxonomy" id="158627"/>
    <lineage>
        <taxon>Bacteria</taxon>
        <taxon>Pseudomonadati</taxon>
        <taxon>Pseudomonadota</taxon>
        <taxon>Gammaproteobacteria</taxon>
        <taxon>Pseudomonadales</taxon>
        <taxon>Pseudomonadaceae</taxon>
        <taxon>Pseudomonas</taxon>
    </lineage>
</organism>
<name>A0A1C2D957_9PSED</name>
<feature type="signal peptide" evidence="1">
    <location>
        <begin position="1"/>
        <end position="20"/>
    </location>
</feature>
<dbReference type="EMBL" id="MDEN01000069">
    <property type="protein sequence ID" value="OCX11268.1"/>
    <property type="molecule type" value="Genomic_DNA"/>
</dbReference>
<dbReference type="InterPro" id="IPR036249">
    <property type="entry name" value="Thioredoxin-like_sf"/>
</dbReference>
<dbReference type="AlphaFoldDB" id="A0A1C2D957"/>
<gene>
    <name evidence="2" type="ORF">BBI10_24025</name>
</gene>
<dbReference type="OrthoDB" id="14727at2"/>
<evidence type="ECO:0000256" key="1">
    <source>
        <dbReference type="SAM" id="SignalP"/>
    </source>
</evidence>
<dbReference type="Pfam" id="PF04214">
    <property type="entry name" value="DUF411"/>
    <property type="match status" value="1"/>
</dbReference>
<comment type="caution">
    <text evidence="2">The sequence shown here is derived from an EMBL/GenBank/DDBJ whole genome shotgun (WGS) entry which is preliminary data.</text>
</comment>
<evidence type="ECO:0000313" key="3">
    <source>
        <dbReference type="Proteomes" id="UP000095143"/>
    </source>
</evidence>
<proteinExistence type="predicted"/>
<feature type="chain" id="PRO_5008659077" evidence="1">
    <location>
        <begin position="21"/>
        <end position="148"/>
    </location>
</feature>
<keyword evidence="1" id="KW-0732">Signal</keyword>
<reference evidence="2 3" key="1">
    <citation type="submission" date="2016-08" db="EMBL/GenBank/DDBJ databases">
        <title>Whole genome sequence of Pseudomonas graminis strain UASWS1507, a potential biological control agent for agriculture.</title>
        <authorList>
            <person name="Crovadore J."/>
            <person name="Calmin G."/>
            <person name="Chablais R."/>
            <person name="Cochard B."/>
            <person name="Lefort F."/>
        </authorList>
    </citation>
    <scope>NUCLEOTIDE SEQUENCE [LARGE SCALE GENOMIC DNA]</scope>
    <source>
        <strain evidence="2 3">UASWS1507</strain>
    </source>
</reference>
<dbReference type="RefSeq" id="WP_065992367.1">
    <property type="nucleotide sequence ID" value="NZ_MDEN01000069.1"/>
</dbReference>
<protein>
    <submittedName>
        <fullName evidence="2">Metal-binding protein</fullName>
    </submittedName>
</protein>
<sequence length="148" mass="15654">MFKRKLSLAVALMICGAAQAAAPLTIDVHRDANCGCCKEWVKHLESSGFKVVDHVESNMSAIKQKLGVPQELASCHTAVIGGKFVEGHVPADEIKKLSGRSDLVGIAVPGMPAGSPGMEYGQNYQPYKVMGVTKAGAQEVVATYPLSQ</sequence>